<evidence type="ECO:0000256" key="5">
    <source>
        <dbReference type="ARBA" id="ARBA00022723"/>
    </source>
</evidence>
<dbReference type="GO" id="GO:0009055">
    <property type="term" value="F:electron transfer activity"/>
    <property type="evidence" value="ECO:0007669"/>
    <property type="project" value="UniProtKB-UniRule"/>
</dbReference>
<keyword evidence="3 11" id="KW-0285">Flavoprotein</keyword>
<comment type="pathway">
    <text evidence="11">Pyrimidine metabolism; UMP biosynthesis via de novo pathway; orotate from (S)-dihydroorotate (NAD(+) route): step 1/1.</text>
</comment>
<dbReference type="InterPro" id="IPR001433">
    <property type="entry name" value="OxRdtase_FAD/NAD-bd"/>
</dbReference>
<dbReference type="GO" id="GO:0016491">
    <property type="term" value="F:oxidoreductase activity"/>
    <property type="evidence" value="ECO:0007669"/>
    <property type="project" value="InterPro"/>
</dbReference>
<evidence type="ECO:0000256" key="2">
    <source>
        <dbReference type="ARBA" id="ARBA00022448"/>
    </source>
</evidence>
<feature type="binding site" evidence="11 12">
    <location>
        <position position="216"/>
    </location>
    <ligand>
        <name>[2Fe-2S] cluster</name>
        <dbReference type="ChEBI" id="CHEBI:190135"/>
    </ligand>
</feature>
<dbReference type="PANTHER" id="PTHR43513">
    <property type="entry name" value="DIHYDROOROTATE DEHYDROGENASE B (NAD(+)), ELECTRON TRANSFER SUBUNIT"/>
    <property type="match status" value="1"/>
</dbReference>
<dbReference type="PIRSF" id="PIRSF006816">
    <property type="entry name" value="Cyc3_hyd_g"/>
    <property type="match status" value="1"/>
</dbReference>
<dbReference type="NCBIfam" id="NF000796">
    <property type="entry name" value="PRK00054.1-1"/>
    <property type="match status" value="1"/>
</dbReference>
<evidence type="ECO:0000256" key="7">
    <source>
        <dbReference type="ARBA" id="ARBA00022975"/>
    </source>
</evidence>
<evidence type="ECO:0000313" key="15">
    <source>
        <dbReference type="Proteomes" id="UP000264208"/>
    </source>
</evidence>
<dbReference type="InterPro" id="IPR017927">
    <property type="entry name" value="FAD-bd_FR_type"/>
</dbReference>
<evidence type="ECO:0000256" key="9">
    <source>
        <dbReference type="ARBA" id="ARBA00023004"/>
    </source>
</evidence>
<keyword evidence="10 11" id="KW-0411">Iron-sulfur</keyword>
<evidence type="ECO:0000256" key="12">
    <source>
        <dbReference type="PIRSR" id="PIRSR006816-2"/>
    </source>
</evidence>
<dbReference type="InterPro" id="IPR017938">
    <property type="entry name" value="Riboflavin_synthase-like_b-brl"/>
</dbReference>
<dbReference type="InterPro" id="IPR050353">
    <property type="entry name" value="PyrK_electron_transfer"/>
</dbReference>
<dbReference type="GO" id="GO:0051537">
    <property type="term" value="F:2 iron, 2 sulfur cluster binding"/>
    <property type="evidence" value="ECO:0007669"/>
    <property type="project" value="UniProtKB-KW"/>
</dbReference>
<dbReference type="Proteomes" id="UP000264208">
    <property type="component" value="Chromosome"/>
</dbReference>
<feature type="binding site" evidence="11 12">
    <location>
        <position position="213"/>
    </location>
    <ligand>
        <name>[2Fe-2S] cluster</name>
        <dbReference type="ChEBI" id="CHEBI:190135"/>
    </ligand>
</feature>
<comment type="function">
    <text evidence="11">Responsible for channeling the electrons from the oxidation of dihydroorotate from the FMN redox center in the PyrD type B subunit to the ultimate electron acceptor NAD(+).</text>
</comment>
<dbReference type="Gene3D" id="3.40.50.80">
    <property type="entry name" value="Nucleotide-binding domain of ferredoxin-NADP reductase (FNR) module"/>
    <property type="match status" value="1"/>
</dbReference>
<dbReference type="GeneID" id="41279429"/>
<comment type="similarity">
    <text evidence="1 11">Belongs to the PyrK family.</text>
</comment>
<proteinExistence type="inferred from homology"/>
<dbReference type="GO" id="GO:0046872">
    <property type="term" value="F:metal ion binding"/>
    <property type="evidence" value="ECO:0007669"/>
    <property type="project" value="UniProtKB-KW"/>
</dbReference>
<evidence type="ECO:0000256" key="3">
    <source>
        <dbReference type="ARBA" id="ARBA00022630"/>
    </source>
</evidence>
<name>A0A2Z5PMQ0_METMI</name>
<dbReference type="UniPathway" id="UPA00070">
    <property type="reaction ID" value="UER00945"/>
</dbReference>
<evidence type="ECO:0000256" key="8">
    <source>
        <dbReference type="ARBA" id="ARBA00022982"/>
    </source>
</evidence>
<reference evidence="14 15" key="1">
    <citation type="submission" date="2009-06" db="EMBL/GenBank/DDBJ databases">
        <title>Molecular Evidence for Microbiologically Influenced Corrosion from genome of Methanogen.</title>
        <authorList>
            <person name="Ito N."/>
            <person name="Tsurumaru H."/>
            <person name="Shimizu A."/>
            <person name="Harada T."/>
            <person name="Hosoyama A."/>
            <person name="Horikawa H."/>
            <person name="Wakai S."/>
            <person name="Sasaki K."/>
            <person name="Nishijima K."/>
            <person name="Ataku H."/>
            <person name="Yamazaki J."/>
            <person name="Mise M."/>
            <person name="Yamazaki S."/>
            <person name="Tanikawa S."/>
            <person name="Harayama S."/>
            <person name="Fujita N."/>
        </authorList>
    </citation>
    <scope>NUCLEOTIDE SEQUENCE [LARGE SCALE GENOMIC DNA]</scope>
    <source>
        <strain evidence="15">KA1 ( NBRC 102054)</strain>
    </source>
</reference>
<dbReference type="GO" id="GO:0050660">
    <property type="term" value="F:flavin adenine dinucleotide binding"/>
    <property type="evidence" value="ECO:0007669"/>
    <property type="project" value="InterPro"/>
</dbReference>
<keyword evidence="5 11" id="KW-0479">Metal-binding</keyword>
<dbReference type="HAMAP" id="MF_01211">
    <property type="entry name" value="DHODB_Fe_S_bind"/>
    <property type="match status" value="1"/>
</dbReference>
<dbReference type="KEGG" id="mmak:MMKA1_10170"/>
<dbReference type="InterPro" id="IPR023455">
    <property type="entry name" value="Dihydroorotate_DHASE_ETsu"/>
</dbReference>
<dbReference type="AlphaFoldDB" id="A0A2Z5PMQ0"/>
<dbReference type="SUPFAM" id="SSF63380">
    <property type="entry name" value="Riboflavin synthase domain-like"/>
    <property type="match status" value="1"/>
</dbReference>
<evidence type="ECO:0000256" key="10">
    <source>
        <dbReference type="ARBA" id="ARBA00023014"/>
    </source>
</evidence>
<dbReference type="Pfam" id="PF10418">
    <property type="entry name" value="DHODB_Fe-S_bind"/>
    <property type="match status" value="1"/>
</dbReference>
<feature type="domain" description="FAD-binding FR-type" evidence="13">
    <location>
        <begin position="2"/>
        <end position="89"/>
    </location>
</feature>
<dbReference type="GO" id="GO:0044205">
    <property type="term" value="P:'de novo' UMP biosynthetic process"/>
    <property type="evidence" value="ECO:0007669"/>
    <property type="project" value="UniProtKB-UniRule"/>
</dbReference>
<comment type="cofactor">
    <cofactor evidence="11">
        <name>FAD</name>
        <dbReference type="ChEBI" id="CHEBI:57692"/>
    </cofactor>
    <text evidence="11">Binds 1 FAD per subunit.</text>
</comment>
<evidence type="ECO:0000256" key="11">
    <source>
        <dbReference type="HAMAP-Rule" id="MF_01211"/>
    </source>
</evidence>
<dbReference type="SUPFAM" id="SSF52343">
    <property type="entry name" value="Ferredoxin reductase-like, C-terminal NADP-linked domain"/>
    <property type="match status" value="1"/>
</dbReference>
<keyword evidence="7 11" id="KW-0665">Pyrimidine biosynthesis</keyword>
<gene>
    <name evidence="11" type="primary">pyrK</name>
    <name evidence="14" type="ORF">MMKA1_10170</name>
</gene>
<dbReference type="Gene3D" id="2.40.30.10">
    <property type="entry name" value="Translation factors"/>
    <property type="match status" value="1"/>
</dbReference>
<evidence type="ECO:0000256" key="4">
    <source>
        <dbReference type="ARBA" id="ARBA00022714"/>
    </source>
</evidence>
<keyword evidence="9 11" id="KW-0408">Iron</keyword>
<evidence type="ECO:0000256" key="1">
    <source>
        <dbReference type="ARBA" id="ARBA00006422"/>
    </source>
</evidence>
<dbReference type="InterPro" id="IPR039261">
    <property type="entry name" value="FNR_nucleotide-bd"/>
</dbReference>
<dbReference type="PANTHER" id="PTHR43513:SF3">
    <property type="entry name" value="DIHYDROOROTATE DEHYDROGENASE B (NAD(+)), ELECTRON TRANSFER SUBUNIT-RELATED"/>
    <property type="match status" value="1"/>
</dbReference>
<dbReference type="GeneID" id="10982475"/>
<evidence type="ECO:0000256" key="6">
    <source>
        <dbReference type="ARBA" id="ARBA00022827"/>
    </source>
</evidence>
<protein>
    <recommendedName>
        <fullName evidence="11">Probable dihydroorotate dehydrogenase B (NAD(+)), electron transfer subunit</fullName>
    </recommendedName>
    <alternativeName>
        <fullName evidence="11">Dihydroorotate oxidase B, electron transfer subunit</fullName>
    </alternativeName>
</protein>
<dbReference type="RefSeq" id="WP_013999362.1">
    <property type="nucleotide sequence ID" value="NZ_AP011526.1"/>
</dbReference>
<comment type="cofactor">
    <cofactor evidence="11">
        <name>[2Fe-2S] cluster</name>
        <dbReference type="ChEBI" id="CHEBI:190135"/>
    </cofactor>
    <text evidence="11">Binds 1 [2Fe-2S] cluster per subunit.</text>
</comment>
<dbReference type="EMBL" id="AP011526">
    <property type="protein sequence ID" value="BAP61134.1"/>
    <property type="molecule type" value="Genomic_DNA"/>
</dbReference>
<sequence length="255" mass="27997">MEKPVMCKIIDVIDESPTVKTFLLDNEFDFKPGQFAMVWIPEIDEKPFGFSSKNSISIAKVGKFTEKIHSLKKGDLLGIRGPYGNNFECIGTKILAVAGGIGSAPVISAVEAFSKLGVEITSVIGGRTKDELLFLDRFEKCGKTFACTDDCSFGFGGFTTEKMLELLLEEKFDMVITCGPEIMMKKVVEIAENNNIPIQVSLERYMKCGIGICGQCAVDDEGLCVCKDGPVFWSDKLKFVSEFGKYKRDASGAIL</sequence>
<keyword evidence="4 11" id="KW-0001">2Fe-2S</keyword>
<feature type="binding site" evidence="11 12">
    <location>
        <position position="226"/>
    </location>
    <ligand>
        <name>[2Fe-2S] cluster</name>
        <dbReference type="ChEBI" id="CHEBI:190135"/>
    </ligand>
</feature>
<dbReference type="CDD" id="cd06220">
    <property type="entry name" value="DHOD_e_trans_like2"/>
    <property type="match status" value="1"/>
</dbReference>
<dbReference type="InterPro" id="IPR012165">
    <property type="entry name" value="Cyt_c3_hydrogenase_gsu"/>
</dbReference>
<dbReference type="InterPro" id="IPR019480">
    <property type="entry name" value="Dihydroorotate_DH_Fe-S-bd"/>
</dbReference>
<comment type="cofactor">
    <cofactor evidence="12">
        <name>[2Fe-2S] cluster</name>
        <dbReference type="ChEBI" id="CHEBI:190135"/>
    </cofactor>
    <text evidence="12">Binds 1 [2Fe-2S] cluster per subunit.</text>
</comment>
<comment type="subunit">
    <text evidence="11">Heterotetramer of 2 PyrK and 2 PyrD type B subunits.</text>
</comment>
<keyword evidence="8 11" id="KW-0249">Electron transport</keyword>
<evidence type="ECO:0000259" key="13">
    <source>
        <dbReference type="PROSITE" id="PS51384"/>
    </source>
</evidence>
<dbReference type="InterPro" id="IPR037117">
    <property type="entry name" value="Dihydroorotate_DH_ele_sf"/>
</dbReference>
<keyword evidence="2 11" id="KW-0813">Transport</keyword>
<evidence type="ECO:0000313" key="14">
    <source>
        <dbReference type="EMBL" id="BAP61134.1"/>
    </source>
</evidence>
<dbReference type="Gene3D" id="2.10.240.10">
    <property type="entry name" value="Dihydroorotate dehydrogenase, electron transfer subunit"/>
    <property type="match status" value="1"/>
</dbReference>
<accession>A0A2Z5PMQ0</accession>
<dbReference type="Pfam" id="PF00175">
    <property type="entry name" value="NAD_binding_1"/>
    <property type="match status" value="1"/>
</dbReference>
<feature type="binding site" evidence="11 12">
    <location>
        <position position="208"/>
    </location>
    <ligand>
        <name>[2Fe-2S] cluster</name>
        <dbReference type="ChEBI" id="CHEBI:190135"/>
    </ligand>
</feature>
<keyword evidence="6 11" id="KW-0274">FAD</keyword>
<organism evidence="14 15">
    <name type="scientific">Methanococcus maripaludis KA1</name>
    <dbReference type="NCBI Taxonomy" id="637914"/>
    <lineage>
        <taxon>Archaea</taxon>
        <taxon>Methanobacteriati</taxon>
        <taxon>Methanobacteriota</taxon>
        <taxon>Methanomada group</taxon>
        <taxon>Methanococci</taxon>
        <taxon>Methanococcales</taxon>
        <taxon>Methanococcaceae</taxon>
        <taxon>Methanococcus</taxon>
    </lineage>
</organism>
<dbReference type="PROSITE" id="PS51384">
    <property type="entry name" value="FAD_FR"/>
    <property type="match status" value="1"/>
</dbReference>